<dbReference type="EMBL" id="KX925554">
    <property type="protein sequence ID" value="APC46307.1"/>
    <property type="molecule type" value="Genomic_DNA"/>
</dbReference>
<evidence type="ECO:0000313" key="2">
    <source>
        <dbReference type="EMBL" id="APC46307.1"/>
    </source>
</evidence>
<feature type="region of interest" description="Disordered" evidence="1">
    <location>
        <begin position="58"/>
        <end position="82"/>
    </location>
</feature>
<protein>
    <submittedName>
        <fullName evidence="2">Uncharacterized protein</fullName>
    </submittedName>
</protein>
<proteinExistence type="predicted"/>
<reference evidence="2 3" key="1">
    <citation type="submission" date="2016-09" db="EMBL/GenBank/DDBJ databases">
        <title>Complete Genome Sequence of Streptomyces 5a phage BRock.</title>
        <authorList>
            <person name="Crossman A."/>
            <person name="Baron S."/>
            <person name="Jamdagni P."/>
            <person name="Khatri P."/>
            <person name="Sharma D."/>
            <person name="Pandey M."/>
            <person name="Goyal S."/>
            <person name="Kumar S."/>
            <person name="Phogat A."/>
            <person name="Chawla G."/>
            <person name="Pasricha M."/>
            <person name="Gupta K."/>
            <person name="Bazzad D."/>
            <person name="Aggarwal V."/>
            <person name="Poughat A."/>
            <person name="Singh K."/>
            <person name="Rana P."/>
            <person name="Gautam R."/>
            <person name="Sharma V."/>
            <person name="Tyagi D."/>
            <person name="Shahi A."/>
            <person name="Jangra N."/>
            <person name="Malik M."/>
            <person name="Sidhu P.K."/>
            <person name="Malik S."/>
            <person name="Ghalyan Y."/>
            <person name="Sharma S.S."/>
            <person name="Malik A."/>
            <person name="Chuttani R."/>
            <person name="Bamal N."/>
            <person name="Bhadula D."/>
            <person name="Batra A."/>
            <person name="Temple L."/>
            <person name="Nehra K."/>
        </authorList>
    </citation>
    <scope>NUCLEOTIDE SEQUENCE [LARGE SCALE GENOMIC DNA]</scope>
</reference>
<dbReference type="Proteomes" id="UP000224898">
    <property type="component" value="Segment"/>
</dbReference>
<evidence type="ECO:0000256" key="1">
    <source>
        <dbReference type="SAM" id="MobiDB-lite"/>
    </source>
</evidence>
<evidence type="ECO:0000313" key="3">
    <source>
        <dbReference type="Proteomes" id="UP000224898"/>
    </source>
</evidence>
<dbReference type="RefSeq" id="YP_009831770.1">
    <property type="nucleotide sequence ID" value="NC_048650.1"/>
</dbReference>
<sequence>MALPQLRSMNAELNEGATDGRYKKVVQNRGGNVENSTYMNRTDLDDVWYGIHEVGPKDVPGKYGAQSTPNFVGTPTPDSTKW</sequence>
<keyword evidence="3" id="KW-1185">Reference proteome</keyword>
<organism evidence="2 3">
    <name type="scientific">Streptomyces phage BRock</name>
    <dbReference type="NCBI Taxonomy" id="1913591"/>
    <lineage>
        <taxon>Viruses</taxon>
        <taxon>Duplodnaviria</taxon>
        <taxon>Heunggongvirae</taxon>
        <taxon>Uroviricota</taxon>
        <taxon>Caudoviricetes</taxon>
        <taxon>Borockvirus</taxon>
        <taxon>Borockvirus brock</taxon>
    </lineage>
</organism>
<dbReference type="GeneID" id="55601459"/>
<dbReference type="KEGG" id="vg:55601459"/>
<name>A0A1J0GVV4_9CAUD</name>
<accession>A0A1J0GVV4</accession>
<feature type="compositionally biased region" description="Polar residues" evidence="1">
    <location>
        <begin position="65"/>
        <end position="82"/>
    </location>
</feature>